<protein>
    <submittedName>
        <fullName evidence="3">3-(3-hydroxyphenyl)propionate hydroxylase</fullName>
    </submittedName>
</protein>
<dbReference type="PANTHER" id="PTHR43476:SF3">
    <property type="entry name" value="FAD-BINDING MONOOXYGENASE"/>
    <property type="match status" value="1"/>
</dbReference>
<dbReference type="InterPro" id="IPR002938">
    <property type="entry name" value="FAD-bd"/>
</dbReference>
<dbReference type="SUPFAM" id="SSF51905">
    <property type="entry name" value="FAD/NAD(P)-binding domain"/>
    <property type="match status" value="1"/>
</dbReference>
<organism evidence="3 4">
    <name type="scientific">Lentzea flava</name>
    <dbReference type="NCBI Taxonomy" id="103732"/>
    <lineage>
        <taxon>Bacteria</taxon>
        <taxon>Bacillati</taxon>
        <taxon>Actinomycetota</taxon>
        <taxon>Actinomycetes</taxon>
        <taxon>Pseudonocardiales</taxon>
        <taxon>Pseudonocardiaceae</taxon>
        <taxon>Lentzea</taxon>
    </lineage>
</organism>
<accession>A0ABQ2UPL1</accession>
<evidence type="ECO:0000259" key="2">
    <source>
        <dbReference type="Pfam" id="PF01494"/>
    </source>
</evidence>
<dbReference type="Gene3D" id="3.30.70.2450">
    <property type="match status" value="1"/>
</dbReference>
<evidence type="ECO:0000256" key="1">
    <source>
        <dbReference type="ARBA" id="ARBA00023002"/>
    </source>
</evidence>
<gene>
    <name evidence="3" type="primary">mhpA</name>
    <name evidence="3" type="ORF">GCM10010178_40290</name>
</gene>
<dbReference type="Pfam" id="PF01494">
    <property type="entry name" value="FAD_binding_3"/>
    <property type="match status" value="1"/>
</dbReference>
<dbReference type="PRINTS" id="PR00420">
    <property type="entry name" value="RNGMNOXGNASE"/>
</dbReference>
<evidence type="ECO:0000313" key="4">
    <source>
        <dbReference type="Proteomes" id="UP000649573"/>
    </source>
</evidence>
<dbReference type="Gene3D" id="3.50.50.60">
    <property type="entry name" value="FAD/NAD(P)-binding domain"/>
    <property type="match status" value="1"/>
</dbReference>
<name>A0ABQ2UPL1_9PSEU</name>
<keyword evidence="4" id="KW-1185">Reference proteome</keyword>
<dbReference type="NCBIfam" id="NF004829">
    <property type="entry name" value="PRK06183.1-3"/>
    <property type="match status" value="1"/>
</dbReference>
<feature type="domain" description="FAD-binding" evidence="2">
    <location>
        <begin position="2"/>
        <end position="339"/>
    </location>
</feature>
<keyword evidence="1" id="KW-0560">Oxidoreductase</keyword>
<dbReference type="Proteomes" id="UP000649573">
    <property type="component" value="Unassembled WGS sequence"/>
</dbReference>
<dbReference type="InterPro" id="IPR036188">
    <property type="entry name" value="FAD/NAD-bd_sf"/>
</dbReference>
<dbReference type="InterPro" id="IPR050631">
    <property type="entry name" value="PheA/TfdB_FAD_monoxygenase"/>
</dbReference>
<evidence type="ECO:0000313" key="3">
    <source>
        <dbReference type="EMBL" id="GGU43688.1"/>
    </source>
</evidence>
<dbReference type="EMBL" id="BMRE01000016">
    <property type="protein sequence ID" value="GGU43688.1"/>
    <property type="molecule type" value="Genomic_DNA"/>
</dbReference>
<sequence>MVIVGAGPTGLTAAALLARYGVEHVVLERWESVFPQPRAVHLDDEVYRILGRLGLAEEFAAISWHCHGLRLLDPDMRVLAEFRRAPGTGRHGYPRANMFDQPGLERLLRDGLKIAVRGNTEVTGIVQDGTGPVRVEVTDRLTGERETIHADYVLGCDGANSLTRQAIGASMRDLKFEQRWLVADIATTADLGEWEGVHQVCDPGRAATYMRIGKTRYRWEFRLLPGENGDDFHDRDRLHRLIAPWTKDVPADELDVVRVAEYTFRAQVADRWRDRRVFLLGDAAHLTPPFVGQGMGAGMRDAVNLAWKLAGVLGATLPEQALDTYEAEREPHARAMIRMAKLVGTAMTEGGRFGDLLRRMLAPRLALVPGLSRHVLDSETPPLRRSGLVMRPRLRRSLAGRLCPNAVLDGGRRFDDVAAGRFAVVTTIAPTEPERTAIEECGAVLITTCRPDELHHWLRAGRTRAAVVRPDGTVLSTSNSLSQLCLHLPRSTVRSNVAPTP</sequence>
<reference evidence="4" key="1">
    <citation type="journal article" date="2019" name="Int. J. Syst. Evol. Microbiol.">
        <title>The Global Catalogue of Microorganisms (GCM) 10K type strain sequencing project: providing services to taxonomists for standard genome sequencing and annotation.</title>
        <authorList>
            <consortium name="The Broad Institute Genomics Platform"/>
            <consortium name="The Broad Institute Genome Sequencing Center for Infectious Disease"/>
            <person name="Wu L."/>
            <person name="Ma J."/>
        </authorList>
    </citation>
    <scope>NUCLEOTIDE SEQUENCE [LARGE SCALE GENOMIC DNA]</scope>
    <source>
        <strain evidence="4">JCM 3296</strain>
    </source>
</reference>
<comment type="caution">
    <text evidence="3">The sequence shown here is derived from an EMBL/GenBank/DDBJ whole genome shotgun (WGS) entry which is preliminary data.</text>
</comment>
<dbReference type="PANTHER" id="PTHR43476">
    <property type="entry name" value="3-(3-HYDROXY-PHENYL)PROPIONATE/3-HYDROXYCINNAMIC ACID HYDROXYLASE"/>
    <property type="match status" value="1"/>
</dbReference>
<proteinExistence type="predicted"/>